<dbReference type="Pfam" id="PF00990">
    <property type="entry name" value="GGDEF"/>
    <property type="match status" value="1"/>
</dbReference>
<dbReference type="InterPro" id="IPR001633">
    <property type="entry name" value="EAL_dom"/>
</dbReference>
<dbReference type="EMBL" id="JBHRYR010000005">
    <property type="protein sequence ID" value="MFC3854165.1"/>
    <property type="molecule type" value="Genomic_DNA"/>
</dbReference>
<dbReference type="Pfam" id="PF00989">
    <property type="entry name" value="PAS"/>
    <property type="match status" value="1"/>
</dbReference>
<dbReference type="NCBIfam" id="TIGR00229">
    <property type="entry name" value="sensory_box"/>
    <property type="match status" value="1"/>
</dbReference>
<feature type="domain" description="PAS" evidence="1">
    <location>
        <begin position="7"/>
        <end position="77"/>
    </location>
</feature>
<dbReference type="RefSeq" id="WP_380698181.1">
    <property type="nucleotide sequence ID" value="NZ_JBHRYR010000005.1"/>
</dbReference>
<dbReference type="SMART" id="SM00267">
    <property type="entry name" value="GGDEF"/>
    <property type="match status" value="1"/>
</dbReference>
<dbReference type="InterPro" id="IPR013767">
    <property type="entry name" value="PAS_fold"/>
</dbReference>
<feature type="domain" description="EAL" evidence="2">
    <location>
        <begin position="430"/>
        <end position="673"/>
    </location>
</feature>
<dbReference type="SUPFAM" id="SSF55073">
    <property type="entry name" value="Nucleotide cyclase"/>
    <property type="match status" value="1"/>
</dbReference>
<dbReference type="SMART" id="SM00052">
    <property type="entry name" value="EAL"/>
    <property type="match status" value="1"/>
</dbReference>
<sequence length="673" mass="75675">MSSETDLNKLYGALVEAAVDGIISINHHGIVQSFNHAAELLFGYSRHEVIGKNITLLMPAQQVAEHDQYIQNYLNEGKARIIGIGRDVVGVRKDGTSFPMHLSVGEAETEQGHMFIGVCHDLTAHRKLLLQLARAEKRFKDIVQNQKEMICRLDVESRLSFLNNSAIRHLKQDESILIGSLFAELVTEDQRAYVAHCLSNLRAKGDPNNELVLVVDMQLPNEIASIEWHFKVMPNTEEFGEEIQGFGMDVTEREAALKRAQYLQDHDQLTGLFNRHAMQSAFTTWQRDRTLFSVLYIDCNHFGLINQKYGHETGDQLLIAIGQRLHRHLPGDCLLARLSGDDFVVVVPAQSMTDTASLASGLIRELEQPFELKSITLDIRVRVGIAHAPDDSEELEELIRMAESAIMTRNNSDLPVRFYNPNQQAKMTRFLDIEERLRLALQEDKIDIHLQPKVALRNDQVVGYEALARWQEGEFAISPAEFIPVAEACGLGRDFDRYVIKKVFAALARSKTPLPPVAINITAQHFGHPNLFEFIHEALQEFELPASAIVLEITEGVLVDRVPTTLENITNLRASGIKIHIDDFGTGYSSLGYLMDLPIDVIKIDKIFVDRLEEERGRHLVEGIIAMAKAMDFEVIAEGIETAIQKDLLKAMGCCVGQGYFHGKPQPMFSVIM</sequence>
<protein>
    <submittedName>
        <fullName evidence="4">Bifunctional diguanylate cyclase/phosphodiesterase</fullName>
    </submittedName>
</protein>
<feature type="domain" description="GGDEF" evidence="3">
    <location>
        <begin position="290"/>
        <end position="421"/>
    </location>
</feature>
<dbReference type="SMART" id="SM00091">
    <property type="entry name" value="PAS"/>
    <property type="match status" value="2"/>
</dbReference>
<dbReference type="PROSITE" id="PS50887">
    <property type="entry name" value="GGDEF"/>
    <property type="match status" value="1"/>
</dbReference>
<organism evidence="4 5">
    <name type="scientific">Saccharospirillum mangrovi</name>
    <dbReference type="NCBI Taxonomy" id="2161747"/>
    <lineage>
        <taxon>Bacteria</taxon>
        <taxon>Pseudomonadati</taxon>
        <taxon>Pseudomonadota</taxon>
        <taxon>Gammaproteobacteria</taxon>
        <taxon>Oceanospirillales</taxon>
        <taxon>Saccharospirillaceae</taxon>
        <taxon>Saccharospirillum</taxon>
    </lineage>
</organism>
<dbReference type="Pfam" id="PF00563">
    <property type="entry name" value="EAL"/>
    <property type="match status" value="1"/>
</dbReference>
<comment type="caution">
    <text evidence="4">The sequence shown here is derived from an EMBL/GenBank/DDBJ whole genome shotgun (WGS) entry which is preliminary data.</text>
</comment>
<dbReference type="InterPro" id="IPR029787">
    <property type="entry name" value="Nucleotide_cyclase"/>
</dbReference>
<dbReference type="CDD" id="cd01949">
    <property type="entry name" value="GGDEF"/>
    <property type="match status" value="1"/>
</dbReference>
<dbReference type="Proteomes" id="UP001595617">
    <property type="component" value="Unassembled WGS sequence"/>
</dbReference>
<dbReference type="Gene3D" id="3.30.450.20">
    <property type="entry name" value="PAS domain"/>
    <property type="match status" value="2"/>
</dbReference>
<dbReference type="Gene3D" id="3.20.20.450">
    <property type="entry name" value="EAL domain"/>
    <property type="match status" value="1"/>
</dbReference>
<dbReference type="PROSITE" id="PS50112">
    <property type="entry name" value="PAS"/>
    <property type="match status" value="1"/>
</dbReference>
<proteinExistence type="predicted"/>
<evidence type="ECO:0000313" key="5">
    <source>
        <dbReference type="Proteomes" id="UP001595617"/>
    </source>
</evidence>
<name>A0ABV8A0V5_9GAMM</name>
<keyword evidence="5" id="KW-1185">Reference proteome</keyword>
<dbReference type="Gene3D" id="3.30.70.270">
    <property type="match status" value="1"/>
</dbReference>
<dbReference type="InterPro" id="IPR035965">
    <property type="entry name" value="PAS-like_dom_sf"/>
</dbReference>
<accession>A0ABV8A0V5</accession>
<evidence type="ECO:0000259" key="1">
    <source>
        <dbReference type="PROSITE" id="PS50112"/>
    </source>
</evidence>
<dbReference type="InterPro" id="IPR052155">
    <property type="entry name" value="Biofilm_reg_signaling"/>
</dbReference>
<gene>
    <name evidence="4" type="ORF">ACFOOG_15080</name>
</gene>
<dbReference type="NCBIfam" id="TIGR00254">
    <property type="entry name" value="GGDEF"/>
    <property type="match status" value="1"/>
</dbReference>
<dbReference type="SUPFAM" id="SSF55785">
    <property type="entry name" value="PYP-like sensor domain (PAS domain)"/>
    <property type="match status" value="2"/>
</dbReference>
<dbReference type="PANTHER" id="PTHR44757">
    <property type="entry name" value="DIGUANYLATE CYCLASE DGCP"/>
    <property type="match status" value="1"/>
</dbReference>
<dbReference type="InterPro" id="IPR043128">
    <property type="entry name" value="Rev_trsase/Diguanyl_cyclase"/>
</dbReference>
<dbReference type="InterPro" id="IPR000160">
    <property type="entry name" value="GGDEF_dom"/>
</dbReference>
<dbReference type="PROSITE" id="PS50883">
    <property type="entry name" value="EAL"/>
    <property type="match status" value="1"/>
</dbReference>
<dbReference type="InterPro" id="IPR035919">
    <property type="entry name" value="EAL_sf"/>
</dbReference>
<dbReference type="CDD" id="cd00130">
    <property type="entry name" value="PAS"/>
    <property type="match status" value="2"/>
</dbReference>
<dbReference type="PANTHER" id="PTHR44757:SF2">
    <property type="entry name" value="BIOFILM ARCHITECTURE MAINTENANCE PROTEIN MBAA"/>
    <property type="match status" value="1"/>
</dbReference>
<dbReference type="CDD" id="cd01948">
    <property type="entry name" value="EAL"/>
    <property type="match status" value="1"/>
</dbReference>
<evidence type="ECO:0000259" key="3">
    <source>
        <dbReference type="PROSITE" id="PS50887"/>
    </source>
</evidence>
<evidence type="ECO:0000313" key="4">
    <source>
        <dbReference type="EMBL" id="MFC3854165.1"/>
    </source>
</evidence>
<reference evidence="5" key="1">
    <citation type="journal article" date="2019" name="Int. J. Syst. Evol. Microbiol.">
        <title>The Global Catalogue of Microorganisms (GCM) 10K type strain sequencing project: providing services to taxonomists for standard genome sequencing and annotation.</title>
        <authorList>
            <consortium name="The Broad Institute Genomics Platform"/>
            <consortium name="The Broad Institute Genome Sequencing Center for Infectious Disease"/>
            <person name="Wu L."/>
            <person name="Ma J."/>
        </authorList>
    </citation>
    <scope>NUCLEOTIDE SEQUENCE [LARGE SCALE GENOMIC DNA]</scope>
    <source>
        <strain evidence="5">IBRC 10765</strain>
    </source>
</reference>
<dbReference type="InterPro" id="IPR000014">
    <property type="entry name" value="PAS"/>
</dbReference>
<evidence type="ECO:0000259" key="2">
    <source>
        <dbReference type="PROSITE" id="PS50883"/>
    </source>
</evidence>
<dbReference type="SUPFAM" id="SSF141868">
    <property type="entry name" value="EAL domain-like"/>
    <property type="match status" value="1"/>
</dbReference>